<dbReference type="InterPro" id="IPR041698">
    <property type="entry name" value="Methyltransf_25"/>
</dbReference>
<evidence type="ECO:0000259" key="3">
    <source>
        <dbReference type="Pfam" id="PF13649"/>
    </source>
</evidence>
<dbReference type="PANTHER" id="PTHR43861">
    <property type="entry name" value="TRANS-ACONITATE 2-METHYLTRANSFERASE-RELATED"/>
    <property type="match status" value="1"/>
</dbReference>
<feature type="domain" description="Methyltransferase" evidence="3">
    <location>
        <begin position="56"/>
        <end position="145"/>
    </location>
</feature>
<organism evidence="4 5">
    <name type="scientific">Herbaspirillum seropedicae (strain SmR1)</name>
    <dbReference type="NCBI Taxonomy" id="757424"/>
    <lineage>
        <taxon>Bacteria</taxon>
        <taxon>Pseudomonadati</taxon>
        <taxon>Pseudomonadota</taxon>
        <taxon>Betaproteobacteria</taxon>
        <taxon>Burkholderiales</taxon>
        <taxon>Oxalobacteraceae</taxon>
        <taxon>Herbaspirillum</taxon>
    </lineage>
</organism>
<evidence type="ECO:0000256" key="1">
    <source>
        <dbReference type="ARBA" id="ARBA00022603"/>
    </source>
</evidence>
<dbReference type="KEGG" id="hse:Hsero_2099"/>
<dbReference type="HOGENOM" id="CLU_057823_2_1_4"/>
<keyword evidence="5" id="KW-1185">Reference proteome</keyword>
<dbReference type="RefSeq" id="WP_013234081.1">
    <property type="nucleotide sequence ID" value="NC_014323.1"/>
</dbReference>
<dbReference type="Pfam" id="PF13649">
    <property type="entry name" value="Methyltransf_25"/>
    <property type="match status" value="1"/>
</dbReference>
<accession>D8IT40</accession>
<protein>
    <submittedName>
        <fullName evidence="4">SAM-dependent methyltransferase protein</fullName>
    </submittedName>
</protein>
<sequence length="217" mass="23907">MSTRRDPAAATLEHYSSHAESFREGTWDHDVSQNMAALLDALSARPGAAGQGPFTILDFGCGPGRDLIEFTRRGHVAVGLDGTAEFVEMARAASGCEVLHQDFLKLELPQQHFDGIFANASLFHVPSAELPRVLGQLRASLKPGGILFSSNPRGGDLEGWSGPRYGVWHSLEGWRGYLEPAGFIELRHYYRPDGLPREQQPWLASVWQKTEDPRQAG</sequence>
<dbReference type="InterPro" id="IPR029063">
    <property type="entry name" value="SAM-dependent_MTases_sf"/>
</dbReference>
<keyword evidence="1 4" id="KW-0489">Methyltransferase</keyword>
<dbReference type="eggNOG" id="COG2226">
    <property type="taxonomic scope" value="Bacteria"/>
</dbReference>
<evidence type="ECO:0000256" key="2">
    <source>
        <dbReference type="ARBA" id="ARBA00022679"/>
    </source>
</evidence>
<name>D8IT40_HERSS</name>
<keyword evidence="2 4" id="KW-0808">Transferase</keyword>
<dbReference type="AlphaFoldDB" id="D8IT40"/>
<gene>
    <name evidence="4" type="ordered locus">Hsero_2099</name>
</gene>
<dbReference type="GO" id="GO:0008168">
    <property type="term" value="F:methyltransferase activity"/>
    <property type="evidence" value="ECO:0007669"/>
    <property type="project" value="UniProtKB-KW"/>
</dbReference>
<dbReference type="SUPFAM" id="SSF53335">
    <property type="entry name" value="S-adenosyl-L-methionine-dependent methyltransferases"/>
    <property type="match status" value="1"/>
</dbReference>
<dbReference type="STRING" id="757424.Hsero_2099"/>
<dbReference type="EMBL" id="CP002039">
    <property type="protein sequence ID" value="ADJ63599.1"/>
    <property type="molecule type" value="Genomic_DNA"/>
</dbReference>
<dbReference type="GO" id="GO:0032259">
    <property type="term" value="P:methylation"/>
    <property type="evidence" value="ECO:0007669"/>
    <property type="project" value="UniProtKB-KW"/>
</dbReference>
<dbReference type="OrthoDB" id="9804312at2"/>
<evidence type="ECO:0000313" key="4">
    <source>
        <dbReference type="EMBL" id="ADJ63599.1"/>
    </source>
</evidence>
<dbReference type="Gene3D" id="3.40.50.150">
    <property type="entry name" value="Vaccinia Virus protein VP39"/>
    <property type="match status" value="1"/>
</dbReference>
<dbReference type="CDD" id="cd02440">
    <property type="entry name" value="AdoMet_MTases"/>
    <property type="match status" value="1"/>
</dbReference>
<evidence type="ECO:0000313" key="5">
    <source>
        <dbReference type="Proteomes" id="UP000000329"/>
    </source>
</evidence>
<reference evidence="4 5" key="1">
    <citation type="submission" date="2010-04" db="EMBL/GenBank/DDBJ databases">
        <title>The genome of Herbaspirillum seropedicae SmR1, an endophytic, nitrogen-fixing, plant-growth promoting beta-Proteobacteria.</title>
        <authorList>
            <person name="Pedrosa F.O."/>
            <person name="Monteiro R.A."/>
            <person name="Wassem R."/>
            <person name="Cruz L.M."/>
            <person name="Ayub R.A."/>
            <person name="Colauto N.B."/>
            <person name="Fernandez M.A."/>
            <person name="Fungaro M.H.P."/>
            <person name="Grisard E.C."/>
            <person name="Hungria M."/>
            <person name="Madeira H.M.F."/>
            <person name="Nodari R.O."/>
            <person name="Osaku C.A."/>
            <person name="Petzl-Erler M.L."/>
            <person name="Terenzi H."/>
            <person name="Vieira L.G.E."/>
            <person name="Almeida M.I.M."/>
            <person name="Alves L.R."/>
            <person name="Arantes O.M.N."/>
            <person name="Balsanelli E."/>
            <person name="Barcellos F.G."/>
            <person name="Baura V.A."/>
            <person name="Binde D.R."/>
            <person name="Campo R.J."/>
            <person name="Chubatsu L.S."/>
            <person name="Chueire L.M.O."/>
            <person name="Ciferri R.R."/>
            <person name="Correa L.C."/>
            <person name="da Conceicao Silva J.L."/>
            <person name="Dabul A.N.G."/>
            <person name="Dambros B.P."/>
            <person name="Faoro H."/>
            <person name="Favetti A."/>
            <person name="Friedermann G."/>
            <person name="Furlaneto M.C."/>
            <person name="Gasques L.S."/>
            <person name="Gimenes C.C.T."/>
            <person name="Gioppo N.M.R."/>
            <person name="Glienke-Blanco C."/>
            <person name="Godoy L.P."/>
            <person name="Guerra M.P."/>
            <person name="Karp S."/>
            <person name="Kava-Cordeiro V."/>
            <person name="Margarido V.P."/>
            <person name="Mathioni S.M."/>
            <person name="Menck-Soares M.A."/>
            <person name="Murace N.K."/>
            <person name="Nicolas M.F."/>
            <person name="Oliveira C.E.C."/>
            <person name="Pagnan N.A.B."/>
            <person name="Pamphile J.A."/>
            <person name="Patussi E.V."/>
            <person name="Pereira L.F.P."/>
            <person name="Pereira-Ferrari L."/>
            <person name="Pinto F.G.S."/>
            <person name="Precoma C."/>
            <person name="Prioli A.J."/>
            <person name="Prioli S.M.A.P."/>
            <person name="Raittz R.T."/>
            <person name="Ramos H.J.O."/>
            <person name="Ribeiro E.M.S.F."/>
            <person name="Rigo L.U."/>
            <person name="Rocha C.L.M.S.C."/>
            <person name="Rocha S.N."/>
            <person name="Santos K."/>
            <person name="Satori D."/>
            <person name="Silva A.G."/>
            <person name="Simao R.C.G."/>
            <person name="Soares M.A.M."/>
            <person name="Souza E.M."/>
            <person name="Steffens M.B.R."/>
            <person name="Steindel M."/>
            <person name="Tadra-Sfeir M.Z."/>
            <person name="Takahashi E.K."/>
            <person name="Torres R.A."/>
            <person name="Valle J.S."/>
            <person name="Vernal J.I."/>
            <person name="Vilas-Boas L.A."/>
            <person name="Watanabe M.A.E."/>
            <person name="Weiss V.A."/>
            <person name="Yates M.A."/>
            <person name="Souza E.M."/>
        </authorList>
    </citation>
    <scope>NUCLEOTIDE SEQUENCE [LARGE SCALE GENOMIC DNA]</scope>
    <source>
        <strain evidence="4 5">SmR1</strain>
    </source>
</reference>
<dbReference type="Proteomes" id="UP000000329">
    <property type="component" value="Chromosome"/>
</dbReference>
<dbReference type="PANTHER" id="PTHR43861:SF1">
    <property type="entry name" value="TRANS-ACONITATE 2-METHYLTRANSFERASE"/>
    <property type="match status" value="1"/>
</dbReference>
<dbReference type="GeneID" id="29390295"/>
<proteinExistence type="predicted"/>